<comment type="caution">
    <text evidence="1">The sequence shown here is derived from an EMBL/GenBank/DDBJ whole genome shotgun (WGS) entry which is preliminary data.</text>
</comment>
<evidence type="ECO:0000313" key="2">
    <source>
        <dbReference type="Proteomes" id="UP000186817"/>
    </source>
</evidence>
<keyword evidence="2" id="KW-1185">Reference proteome</keyword>
<protein>
    <submittedName>
        <fullName evidence="1">Uncharacterized protein</fullName>
    </submittedName>
</protein>
<reference evidence="1 2" key="1">
    <citation type="submission" date="2016-02" db="EMBL/GenBank/DDBJ databases">
        <title>Genome analysis of coral dinoflagellate symbionts highlights evolutionary adaptations to a symbiotic lifestyle.</title>
        <authorList>
            <person name="Aranda M."/>
            <person name="Li Y."/>
            <person name="Liew Y.J."/>
            <person name="Baumgarten S."/>
            <person name="Simakov O."/>
            <person name="Wilson M."/>
            <person name="Piel J."/>
            <person name="Ashoor H."/>
            <person name="Bougouffa S."/>
            <person name="Bajic V.B."/>
            <person name="Ryu T."/>
            <person name="Ravasi T."/>
            <person name="Bayer T."/>
            <person name="Micklem G."/>
            <person name="Kim H."/>
            <person name="Bhak J."/>
            <person name="Lajeunesse T.C."/>
            <person name="Voolstra C.R."/>
        </authorList>
    </citation>
    <scope>NUCLEOTIDE SEQUENCE [LARGE SCALE GENOMIC DNA]</scope>
    <source>
        <strain evidence="1 2">CCMP2467</strain>
    </source>
</reference>
<proteinExistence type="predicted"/>
<gene>
    <name evidence="1" type="ORF">AK812_SmicGene42064</name>
</gene>
<dbReference type="OrthoDB" id="405926at2759"/>
<dbReference type="AlphaFoldDB" id="A0A1Q9C4K1"/>
<sequence length="220" mass="24558">MIYKSDGTLHKGPREDWGGWDREAKKVTRPGASLLQWMGGRRRLPKSKKIKFPQVRHERIKFGDRFIQFGKFRIGEADETHFSISHKGKDGETSQTIQIFRSDGTLHPGPRTSHGLWDRETGAAQGVTFGDRFVQIGNFRIGDVDSSHFSVSHVQGQTIQVFRSDGTTHPGTGDVLQNMLTPPVLFLVTAVRKLVFELRLSIVADDGDPTIQLHGTKIGG</sequence>
<feature type="non-terminal residue" evidence="1">
    <location>
        <position position="220"/>
    </location>
</feature>
<accession>A0A1Q9C4K1</accession>
<name>A0A1Q9C4K1_SYMMI</name>
<dbReference type="EMBL" id="LSRX01001704">
    <property type="protein sequence ID" value="OLP77825.1"/>
    <property type="molecule type" value="Genomic_DNA"/>
</dbReference>
<dbReference type="Proteomes" id="UP000186817">
    <property type="component" value="Unassembled WGS sequence"/>
</dbReference>
<organism evidence="1 2">
    <name type="scientific">Symbiodinium microadriaticum</name>
    <name type="common">Dinoflagellate</name>
    <name type="synonym">Zooxanthella microadriatica</name>
    <dbReference type="NCBI Taxonomy" id="2951"/>
    <lineage>
        <taxon>Eukaryota</taxon>
        <taxon>Sar</taxon>
        <taxon>Alveolata</taxon>
        <taxon>Dinophyceae</taxon>
        <taxon>Suessiales</taxon>
        <taxon>Symbiodiniaceae</taxon>
        <taxon>Symbiodinium</taxon>
    </lineage>
</organism>
<evidence type="ECO:0000313" key="1">
    <source>
        <dbReference type="EMBL" id="OLP77825.1"/>
    </source>
</evidence>